<sequence length="112" mass="11928">MADAFQACMIAGEFKLMGRTIRSRDCMRAPRTQDQAVFRQQCNALAETSGKIGNGKPGTVAWLEDCPRPAQGSCLGMAGGQMDGFYYERDAEGLAGLPESCTAMGGGWEAVP</sequence>
<evidence type="ECO:0000313" key="1">
    <source>
        <dbReference type="EMBL" id="RXR06316.1"/>
    </source>
</evidence>
<dbReference type="RefSeq" id="WP_129470423.1">
    <property type="nucleotide sequence ID" value="NZ_SAWZ01000003.1"/>
</dbReference>
<protein>
    <submittedName>
        <fullName evidence="1">Uncharacterized protein</fullName>
    </submittedName>
</protein>
<keyword evidence="2" id="KW-1185">Reference proteome</keyword>
<name>A0A4V1N169_9GAMM</name>
<dbReference type="Proteomes" id="UP000289784">
    <property type="component" value="Unassembled WGS sequence"/>
</dbReference>
<reference evidence="1 2" key="1">
    <citation type="submission" date="2019-01" db="EMBL/GenBank/DDBJ databases">
        <title>Pseudoxanthomonas composti sp. nov., isolated from compost.</title>
        <authorList>
            <person name="Yang G."/>
        </authorList>
    </citation>
    <scope>NUCLEOTIDE SEQUENCE [LARGE SCALE GENOMIC DNA]</scope>
    <source>
        <strain evidence="1 2">GSS15</strain>
    </source>
</reference>
<dbReference type="AlphaFoldDB" id="A0A4V1N169"/>
<organism evidence="1 2">
    <name type="scientific">Pseudoxanthomonas composti</name>
    <dbReference type="NCBI Taxonomy" id="2137479"/>
    <lineage>
        <taxon>Bacteria</taxon>
        <taxon>Pseudomonadati</taxon>
        <taxon>Pseudomonadota</taxon>
        <taxon>Gammaproteobacteria</taxon>
        <taxon>Lysobacterales</taxon>
        <taxon>Lysobacteraceae</taxon>
        <taxon>Pseudoxanthomonas</taxon>
    </lineage>
</organism>
<proteinExistence type="predicted"/>
<comment type="caution">
    <text evidence="1">The sequence shown here is derived from an EMBL/GenBank/DDBJ whole genome shotgun (WGS) entry which is preliminary data.</text>
</comment>
<evidence type="ECO:0000313" key="2">
    <source>
        <dbReference type="Proteomes" id="UP000289784"/>
    </source>
</evidence>
<accession>A0A4V1N169</accession>
<gene>
    <name evidence="1" type="ORF">EPA99_06550</name>
</gene>
<dbReference type="EMBL" id="SAWZ01000003">
    <property type="protein sequence ID" value="RXR06316.1"/>
    <property type="molecule type" value="Genomic_DNA"/>
</dbReference>
<dbReference type="OrthoDB" id="8815789at2"/>